<comment type="similarity">
    <text evidence="2">Belongs to the krueppel C2H2-type zinc-finger protein family.</text>
</comment>
<feature type="compositionally biased region" description="Low complexity" evidence="10">
    <location>
        <begin position="440"/>
        <end position="468"/>
    </location>
</feature>
<evidence type="ECO:0000256" key="3">
    <source>
        <dbReference type="ARBA" id="ARBA00022723"/>
    </source>
</evidence>
<keyword evidence="6" id="KW-0862">Zinc</keyword>
<dbReference type="EMBL" id="HBUF01062125">
    <property type="protein sequence ID" value="CAG6626230.1"/>
    <property type="molecule type" value="Transcribed_RNA"/>
</dbReference>
<evidence type="ECO:0000256" key="4">
    <source>
        <dbReference type="ARBA" id="ARBA00022737"/>
    </source>
</evidence>
<accession>A0A8D8Q6Z0</accession>
<feature type="domain" description="C2H2-type" evidence="11">
    <location>
        <begin position="299"/>
        <end position="326"/>
    </location>
</feature>
<dbReference type="AlphaFoldDB" id="A0A8D8Q6Z0"/>
<dbReference type="FunFam" id="3.30.160.60:FF:000506">
    <property type="entry name" value="Zinc finger protein 23"/>
    <property type="match status" value="1"/>
</dbReference>
<dbReference type="SUPFAM" id="SSF57667">
    <property type="entry name" value="beta-beta-alpha zinc fingers"/>
    <property type="match status" value="6"/>
</dbReference>
<dbReference type="PROSITE" id="PS00028">
    <property type="entry name" value="ZINC_FINGER_C2H2_1"/>
    <property type="match status" value="9"/>
</dbReference>
<keyword evidence="8" id="KW-0539">Nucleus</keyword>
<feature type="domain" description="C2H2-type" evidence="11">
    <location>
        <begin position="327"/>
        <end position="355"/>
    </location>
</feature>
<feature type="domain" description="C2H2-type" evidence="11">
    <location>
        <begin position="215"/>
        <end position="242"/>
    </location>
</feature>
<evidence type="ECO:0000256" key="9">
    <source>
        <dbReference type="PROSITE-ProRule" id="PRU00042"/>
    </source>
</evidence>
<feature type="domain" description="C2H2-type" evidence="11">
    <location>
        <begin position="271"/>
        <end position="298"/>
    </location>
</feature>
<feature type="region of interest" description="Disordered" evidence="10">
    <location>
        <begin position="440"/>
        <end position="475"/>
    </location>
</feature>
<keyword evidence="7" id="KW-0238">DNA-binding</keyword>
<evidence type="ECO:0000256" key="6">
    <source>
        <dbReference type="ARBA" id="ARBA00022833"/>
    </source>
</evidence>
<dbReference type="GO" id="GO:0000785">
    <property type="term" value="C:chromatin"/>
    <property type="evidence" value="ECO:0007669"/>
    <property type="project" value="UniProtKB-ARBA"/>
</dbReference>
<feature type="region of interest" description="Disordered" evidence="10">
    <location>
        <begin position="932"/>
        <end position="951"/>
    </location>
</feature>
<feature type="domain" description="C2H2-type" evidence="11">
    <location>
        <begin position="45"/>
        <end position="72"/>
    </location>
</feature>
<dbReference type="PANTHER" id="PTHR23235">
    <property type="entry name" value="KRUEPPEL-LIKE TRANSCRIPTION FACTOR"/>
    <property type="match status" value="1"/>
</dbReference>
<dbReference type="PANTHER" id="PTHR23235:SF142">
    <property type="entry name" value="ZINC FINGER PROTEIN 384"/>
    <property type="match status" value="1"/>
</dbReference>
<keyword evidence="4" id="KW-0677">Repeat</keyword>
<dbReference type="GO" id="GO:0005634">
    <property type="term" value="C:nucleus"/>
    <property type="evidence" value="ECO:0007669"/>
    <property type="project" value="UniProtKB-SubCell"/>
</dbReference>
<dbReference type="GO" id="GO:0008270">
    <property type="term" value="F:zinc ion binding"/>
    <property type="evidence" value="ECO:0007669"/>
    <property type="project" value="UniProtKB-KW"/>
</dbReference>
<comment type="subcellular location">
    <subcellularLocation>
        <location evidence="1">Nucleus</location>
    </subcellularLocation>
</comment>
<dbReference type="FunFam" id="3.30.160.60:FF:003942">
    <property type="match status" value="1"/>
</dbReference>
<protein>
    <submittedName>
        <fullName evidence="12">Zinc finger protein 28</fullName>
    </submittedName>
</protein>
<evidence type="ECO:0000256" key="7">
    <source>
        <dbReference type="ARBA" id="ARBA00023125"/>
    </source>
</evidence>
<evidence type="ECO:0000256" key="2">
    <source>
        <dbReference type="ARBA" id="ARBA00006991"/>
    </source>
</evidence>
<reference evidence="12" key="1">
    <citation type="submission" date="2021-05" db="EMBL/GenBank/DDBJ databases">
        <authorList>
            <person name="Alioto T."/>
            <person name="Alioto T."/>
            <person name="Gomez Garrido J."/>
        </authorList>
    </citation>
    <scope>NUCLEOTIDE SEQUENCE</scope>
</reference>
<dbReference type="GO" id="GO:0003682">
    <property type="term" value="F:chromatin binding"/>
    <property type="evidence" value="ECO:0007669"/>
    <property type="project" value="UniProtKB-ARBA"/>
</dbReference>
<sequence length="1277" mass="140152">MFTQTPNLVLFSQQTLLCIHGNDNAYKCQQCQRLIFLSGTGTTTHKCEYCHKVFDQQSSLLSHNCPQMKPRPYKCDVCEKSFTNSQNLNTHQLIHSGIRPFKCTTCDKSFVNQSNLITHTRIHTGDRPYQCSHSDCDKSFHSKSNLNTHTYIHQGIKPHRCDICHKGFTNQSNLAMHTRIHSGHKPYVCQTCDKAFTNQSNLISHSRTHTGEKPYKCEYCEKAFINQSNLVTHRRTHTGERPYQCTYCTKTFINQSNLVCHTRTHTGEKPYICEYCEKGFINQSNLNIHIRTHTGFRPYVCEVCEKTFTNQSNLITHGRTHSGERPYKCNSCDKKFITQSNLAQHSCMNSNFAKPYQCDRCSQFFVDRMHLISHTCVEDVKPNVDNLQSQMNTADEQAKLKMQHEQQQQLQQQQQKHQSQASQQGVQKILSQAVSASSQSSIASSTESSDSSTQNSQNTETSQSQTLSPGHVITSSPGQFTQFGVAATARQGTKKINLTPTQQKQLQQLLFTKPQLVKAGNQQSINQLKQVLFLKTGVISKLNKSGKAEEQTILCQNPLSADANLSQMIIVKQQDPNSNQLIGEPITNEQVAQLQMAMKHHQKTMARLKKKDTTPSSSATQTKTTTSVMSSLPPGTLGPPPPYTMTETKLISSVIEASTQISGQHTDQQQPTAHLQLHVANNASKEDQQKISSAGVTILTQSKPVMAQGFKPQHGQIIARVLTGATGSRTVISSGDTKSIPVSFTTTPTRVSSPASTKPDSIPVTSQASSPEKQNFPVNIKHQVVGKFVTGGQNQQILVQNQAGLLKNGKNQPLVAKFVTQGSHNAHMIKVLSHPQGAQPFIGKISTGGANSKPIVAKITNAQGQPIYSMEDLFSQSNKAGTTCFRIASSPTCNSKPQKIVASLTPPTQSVMQDQLLKHPNILIKPQQCALSPQLSQGSPRSQLESQKPIQQQLTNQQITAITSQAQAQLQQLSPNNASHSSFGKEDANVSKSQQQNLFTTQYVQTISNQTTGCASQQKIQVALSQADNTQLHQYLQNNQILTQVVSNSDQLHSIANRKQMPGTIPIQKSIFNLSQIMTTNLATNTAGKDETSVCDGDVKQQTTATVMTQGTQFVTTSVAGIHRLVQQPNKIITSSSAATPQLVRMVPAGSLKNLGGNPFILTGAGKTQQSTVLDPQQITSQSSILLSPQALQTTNGRTLTLVQQGNGQPLLLPSNFQGGTLNIKTLQGMKVIPFSQNGRQQVLARIVPPPVKTSQVAPTVTTQKPNIVENGDLAPT</sequence>
<evidence type="ECO:0000259" key="11">
    <source>
        <dbReference type="PROSITE" id="PS50157"/>
    </source>
</evidence>
<evidence type="ECO:0000256" key="1">
    <source>
        <dbReference type="ARBA" id="ARBA00004123"/>
    </source>
</evidence>
<dbReference type="GO" id="GO:0000981">
    <property type="term" value="F:DNA-binding transcription factor activity, RNA polymerase II-specific"/>
    <property type="evidence" value="ECO:0007669"/>
    <property type="project" value="TreeGrafter"/>
</dbReference>
<dbReference type="FunFam" id="3.30.160.60:FF:000643">
    <property type="entry name" value="Zinc finger protein 668"/>
    <property type="match status" value="1"/>
</dbReference>
<feature type="domain" description="C2H2-type" evidence="11">
    <location>
        <begin position="243"/>
        <end position="270"/>
    </location>
</feature>
<evidence type="ECO:0000313" key="12">
    <source>
        <dbReference type="EMBL" id="CAG6626231.1"/>
    </source>
</evidence>
<feature type="compositionally biased region" description="Low complexity" evidence="10">
    <location>
        <begin position="614"/>
        <end position="635"/>
    </location>
</feature>
<feature type="domain" description="C2H2-type" evidence="11">
    <location>
        <begin position="101"/>
        <end position="128"/>
    </location>
</feature>
<dbReference type="GO" id="GO:0040029">
    <property type="term" value="P:epigenetic regulation of gene expression"/>
    <property type="evidence" value="ECO:0007669"/>
    <property type="project" value="UniProtKB-ARBA"/>
</dbReference>
<dbReference type="FunFam" id="3.30.160.60:FF:001437">
    <property type="entry name" value="Zinc finger protein 594"/>
    <property type="match status" value="1"/>
</dbReference>
<evidence type="ECO:0000256" key="10">
    <source>
        <dbReference type="SAM" id="MobiDB-lite"/>
    </source>
</evidence>
<feature type="region of interest" description="Disordered" evidence="10">
    <location>
        <begin position="597"/>
        <end position="641"/>
    </location>
</feature>
<feature type="domain" description="C2H2-type" evidence="11">
    <location>
        <begin position="73"/>
        <end position="100"/>
    </location>
</feature>
<dbReference type="EMBL" id="HBUF01062126">
    <property type="protein sequence ID" value="CAG6626231.1"/>
    <property type="molecule type" value="Transcribed_RNA"/>
</dbReference>
<feature type="region of interest" description="Disordered" evidence="10">
    <location>
        <begin position="966"/>
        <end position="991"/>
    </location>
</feature>
<feature type="region of interest" description="Disordered" evidence="10">
    <location>
        <begin position="396"/>
        <end position="427"/>
    </location>
</feature>
<dbReference type="SMART" id="SM00355">
    <property type="entry name" value="ZnF_C2H2"/>
    <property type="match status" value="12"/>
</dbReference>
<dbReference type="InterPro" id="IPR036236">
    <property type="entry name" value="Znf_C2H2_sf"/>
</dbReference>
<dbReference type="PROSITE" id="PS50157">
    <property type="entry name" value="ZINC_FINGER_C2H2_2"/>
    <property type="match status" value="11"/>
</dbReference>
<dbReference type="FunFam" id="3.30.160.60:FF:000690">
    <property type="entry name" value="Zinc finger protein 354C"/>
    <property type="match status" value="1"/>
</dbReference>
<feature type="region of interest" description="Disordered" evidence="10">
    <location>
        <begin position="744"/>
        <end position="772"/>
    </location>
</feature>
<organism evidence="12">
    <name type="scientific">Cacopsylla melanoneura</name>
    <dbReference type="NCBI Taxonomy" id="428564"/>
    <lineage>
        <taxon>Eukaryota</taxon>
        <taxon>Metazoa</taxon>
        <taxon>Ecdysozoa</taxon>
        <taxon>Arthropoda</taxon>
        <taxon>Hexapoda</taxon>
        <taxon>Insecta</taxon>
        <taxon>Pterygota</taxon>
        <taxon>Neoptera</taxon>
        <taxon>Paraneoptera</taxon>
        <taxon>Hemiptera</taxon>
        <taxon>Sternorrhyncha</taxon>
        <taxon>Psylloidea</taxon>
        <taxon>Psyllidae</taxon>
        <taxon>Psyllinae</taxon>
        <taxon>Cacopsylla</taxon>
    </lineage>
</organism>
<feature type="domain" description="C2H2-type" evidence="11">
    <location>
        <begin position="187"/>
        <end position="214"/>
    </location>
</feature>
<dbReference type="Pfam" id="PF00096">
    <property type="entry name" value="zf-C2H2"/>
    <property type="match status" value="10"/>
</dbReference>
<feature type="compositionally biased region" description="Basic residues" evidence="10">
    <location>
        <begin position="598"/>
        <end position="610"/>
    </location>
</feature>
<dbReference type="FunFam" id="3.30.160.60:FF:000912">
    <property type="entry name" value="Zinc finger protein 660"/>
    <property type="match status" value="1"/>
</dbReference>
<proteinExistence type="inferred from homology"/>
<dbReference type="FunFam" id="3.30.160.60:FF:001530">
    <property type="entry name" value="Zinc finger protein 268"/>
    <property type="match status" value="1"/>
</dbReference>
<evidence type="ECO:0000256" key="5">
    <source>
        <dbReference type="ARBA" id="ARBA00022771"/>
    </source>
</evidence>
<keyword evidence="3" id="KW-0479">Metal-binding</keyword>
<feature type="compositionally biased region" description="Low complexity" evidence="10">
    <location>
        <begin position="405"/>
        <end position="427"/>
    </location>
</feature>
<dbReference type="FunFam" id="3.30.160.60:FF:000478">
    <property type="entry name" value="Zinc finger protein 133"/>
    <property type="match status" value="2"/>
</dbReference>
<name>A0A8D8Q6Z0_9HEMI</name>
<feature type="domain" description="C2H2-type" evidence="11">
    <location>
        <begin position="159"/>
        <end position="186"/>
    </location>
</feature>
<dbReference type="InterPro" id="IPR013087">
    <property type="entry name" value="Znf_C2H2_type"/>
</dbReference>
<dbReference type="GO" id="GO:0000978">
    <property type="term" value="F:RNA polymerase II cis-regulatory region sequence-specific DNA binding"/>
    <property type="evidence" value="ECO:0007669"/>
    <property type="project" value="TreeGrafter"/>
</dbReference>
<keyword evidence="5 9" id="KW-0863">Zinc-finger</keyword>
<feature type="domain" description="C2H2-type" evidence="11">
    <location>
        <begin position="129"/>
        <end position="158"/>
    </location>
</feature>
<dbReference type="Gene3D" id="3.30.160.60">
    <property type="entry name" value="Classic Zinc Finger"/>
    <property type="match status" value="10"/>
</dbReference>
<evidence type="ECO:0000256" key="8">
    <source>
        <dbReference type="ARBA" id="ARBA00023242"/>
    </source>
</evidence>